<keyword evidence="4" id="KW-1185">Reference proteome</keyword>
<organism evidence="3 4">
    <name type="scientific">Rhynchophorus ferrugineus</name>
    <name type="common">Red palm weevil</name>
    <name type="synonym">Curculio ferrugineus</name>
    <dbReference type="NCBI Taxonomy" id="354439"/>
    <lineage>
        <taxon>Eukaryota</taxon>
        <taxon>Metazoa</taxon>
        <taxon>Ecdysozoa</taxon>
        <taxon>Arthropoda</taxon>
        <taxon>Hexapoda</taxon>
        <taxon>Insecta</taxon>
        <taxon>Pterygota</taxon>
        <taxon>Neoptera</taxon>
        <taxon>Endopterygota</taxon>
        <taxon>Coleoptera</taxon>
        <taxon>Polyphaga</taxon>
        <taxon>Cucujiformia</taxon>
        <taxon>Curculionidae</taxon>
        <taxon>Dryophthorinae</taxon>
        <taxon>Rhynchophorus</taxon>
    </lineage>
</organism>
<dbReference type="GO" id="GO:0001099">
    <property type="term" value="F:basal RNA polymerase II transcription machinery binding"/>
    <property type="evidence" value="ECO:0007669"/>
    <property type="project" value="TreeGrafter"/>
</dbReference>
<keyword evidence="2" id="KW-0175">Coiled coil</keyword>
<evidence type="ECO:0000313" key="3">
    <source>
        <dbReference type="EMBL" id="KAF7272532.1"/>
    </source>
</evidence>
<comment type="similarity">
    <text evidence="1">Belongs to the learning-associated protein family.</text>
</comment>
<dbReference type="Pfam" id="PF10169">
    <property type="entry name" value="LLPH"/>
    <property type="match status" value="1"/>
</dbReference>
<dbReference type="AlphaFoldDB" id="A0A834IEN2"/>
<reference evidence="3" key="1">
    <citation type="submission" date="2020-08" db="EMBL/GenBank/DDBJ databases">
        <title>Genome sequencing and assembly of the red palm weevil Rhynchophorus ferrugineus.</title>
        <authorList>
            <person name="Dias G.B."/>
            <person name="Bergman C.M."/>
            <person name="Manee M."/>
        </authorList>
    </citation>
    <scope>NUCLEOTIDE SEQUENCE</scope>
    <source>
        <strain evidence="3">AA-2017</strain>
        <tissue evidence="3">Whole larva</tissue>
    </source>
</reference>
<dbReference type="PANTHER" id="PTHR34253">
    <property type="entry name" value="PROTEIN LLP HOMOLOG"/>
    <property type="match status" value="1"/>
</dbReference>
<proteinExistence type="inferred from homology"/>
<dbReference type="GO" id="GO:0003723">
    <property type="term" value="F:RNA binding"/>
    <property type="evidence" value="ECO:0007669"/>
    <property type="project" value="TreeGrafter"/>
</dbReference>
<feature type="coiled-coil region" evidence="2">
    <location>
        <begin position="16"/>
        <end position="50"/>
    </location>
</feature>
<dbReference type="GO" id="GO:0005730">
    <property type="term" value="C:nucleolus"/>
    <property type="evidence" value="ECO:0007669"/>
    <property type="project" value="TreeGrafter"/>
</dbReference>
<name>A0A834IEN2_RHYFE</name>
<accession>A0A834IEN2</accession>
<protein>
    <recommendedName>
        <fullName evidence="5">Protein LLP homolog</fullName>
    </recommendedName>
</protein>
<evidence type="ECO:0000256" key="1">
    <source>
        <dbReference type="ARBA" id="ARBA00034118"/>
    </source>
</evidence>
<evidence type="ECO:0008006" key="5">
    <source>
        <dbReference type="Google" id="ProtNLM"/>
    </source>
</evidence>
<sequence length="114" mass="13572">MAKSIRSKWKRKCRAIKRERYREKELLRLKKTLENESNSKVTKIDNIKQQVNVVTAQQIRDSGSLEDNLVDMEEVKKQFNPKTLRDKHGAYPIWVHPRKIKSSKKKNKKKGKKK</sequence>
<dbReference type="PANTHER" id="PTHR34253:SF1">
    <property type="entry name" value="PROTEIN LLP HOMOLOG"/>
    <property type="match status" value="1"/>
</dbReference>
<dbReference type="EMBL" id="JAACXV010013748">
    <property type="protein sequence ID" value="KAF7272532.1"/>
    <property type="molecule type" value="Genomic_DNA"/>
</dbReference>
<dbReference type="InterPro" id="IPR018784">
    <property type="entry name" value="LLPH-like"/>
</dbReference>
<dbReference type="Proteomes" id="UP000625711">
    <property type="component" value="Unassembled WGS sequence"/>
</dbReference>
<evidence type="ECO:0000256" key="2">
    <source>
        <dbReference type="SAM" id="Coils"/>
    </source>
</evidence>
<evidence type="ECO:0000313" key="4">
    <source>
        <dbReference type="Proteomes" id="UP000625711"/>
    </source>
</evidence>
<dbReference type="GO" id="GO:0097484">
    <property type="term" value="P:dendrite extension"/>
    <property type="evidence" value="ECO:0007669"/>
    <property type="project" value="TreeGrafter"/>
</dbReference>
<dbReference type="OrthoDB" id="6257894at2759"/>
<comment type="caution">
    <text evidence="3">The sequence shown here is derived from an EMBL/GenBank/DDBJ whole genome shotgun (WGS) entry which is preliminary data.</text>
</comment>
<gene>
    <name evidence="3" type="ORF">GWI33_014692</name>
</gene>